<dbReference type="InterPro" id="IPR002654">
    <property type="entry name" value="Glyco_trans_25"/>
</dbReference>
<evidence type="ECO:0000259" key="1">
    <source>
        <dbReference type="Pfam" id="PF01755"/>
    </source>
</evidence>
<keyword evidence="4" id="KW-1185">Reference proteome</keyword>
<dbReference type="Proteomes" id="UP000435877">
    <property type="component" value="Unassembled WGS sequence"/>
</dbReference>
<organism evidence="3 4">
    <name type="scientific">Zhongshania aliphaticivorans</name>
    <dbReference type="NCBI Taxonomy" id="1470434"/>
    <lineage>
        <taxon>Bacteria</taxon>
        <taxon>Pseudomonadati</taxon>
        <taxon>Pseudomonadota</taxon>
        <taxon>Gammaproteobacteria</taxon>
        <taxon>Cellvibrionales</taxon>
        <taxon>Spongiibacteraceae</taxon>
        <taxon>Zhongshania</taxon>
    </lineage>
</organism>
<dbReference type="EMBL" id="CACSIK010000001">
    <property type="protein sequence ID" value="CAA0085914.1"/>
    <property type="molecule type" value="Genomic_DNA"/>
</dbReference>
<sequence>MSALSIAVISLAPEAPEVRRLLFTLAELGFDATIFPAVDGRKAMPVLEDGESVDHRKALLRRRATLYTGEIACFLSHSRAIKQAYARGDERLLILEDDVEILAGFADVVHAVTALPAEAELVRLMGLKRRRRKVIATLASKWSLVRPLRGWCGTQGYIINRAGMAKFIQHADVISMAIDSFYDCFWETGIRCYGIEPHVLVERAHPSSIAKQWGKVKPNAWTNLRWQVFKLYRGVLMRYYRLAHYSDFYPNAFPDDSVKFARSKSNKKTRYSNSPNTLSR</sequence>
<evidence type="ECO:0000313" key="2">
    <source>
        <dbReference type="EMBL" id="CAA0079965.1"/>
    </source>
</evidence>
<protein>
    <recommendedName>
        <fullName evidence="1">Glycosyl transferase family 25 domain-containing protein</fullName>
    </recommendedName>
</protein>
<gene>
    <name evidence="3" type="ORF">IHBHHGIJ_00922</name>
    <name evidence="2" type="ORF">KFEGEMFD_00229</name>
</gene>
<dbReference type="CDD" id="cd06532">
    <property type="entry name" value="Glyco_transf_25"/>
    <property type="match status" value="1"/>
</dbReference>
<reference evidence="4 5" key="1">
    <citation type="submission" date="2019-11" db="EMBL/GenBank/DDBJ databases">
        <authorList>
            <person name="Holert J."/>
        </authorList>
    </citation>
    <scope>NUCLEOTIDE SEQUENCE [LARGE SCALE GENOMIC DNA]</scope>
    <source>
        <strain evidence="2">BC3_2A</strain>
        <strain evidence="3">SB11_1A</strain>
    </source>
</reference>
<evidence type="ECO:0000313" key="4">
    <source>
        <dbReference type="Proteomes" id="UP000435877"/>
    </source>
</evidence>
<dbReference type="AlphaFoldDB" id="A0A5S9NC99"/>
<dbReference type="EMBL" id="CACSIM010000001">
    <property type="protein sequence ID" value="CAA0079965.1"/>
    <property type="molecule type" value="Genomic_DNA"/>
</dbReference>
<feature type="domain" description="Glycosyl transferase family 25" evidence="1">
    <location>
        <begin position="8"/>
        <end position="181"/>
    </location>
</feature>
<dbReference type="Pfam" id="PF01755">
    <property type="entry name" value="Glyco_transf_25"/>
    <property type="match status" value="1"/>
</dbReference>
<name>A0A5S9NC99_9GAMM</name>
<accession>A0A5S9NC99</accession>
<evidence type="ECO:0000313" key="3">
    <source>
        <dbReference type="EMBL" id="CAA0085914.1"/>
    </source>
</evidence>
<dbReference type="Proteomes" id="UP000439591">
    <property type="component" value="Unassembled WGS sequence"/>
</dbReference>
<evidence type="ECO:0000313" key="5">
    <source>
        <dbReference type="Proteomes" id="UP000439591"/>
    </source>
</evidence>
<proteinExistence type="predicted"/>